<keyword evidence="7" id="KW-0333">Golgi apparatus</keyword>
<evidence type="ECO:0000256" key="9">
    <source>
        <dbReference type="ARBA" id="ARBA00038876"/>
    </source>
</evidence>
<protein>
    <recommendedName>
        <fullName evidence="10">Glycoprotein endo-alpha-1,2-mannosidase</fullName>
        <ecNumber evidence="9">3.2.1.130</ecNumber>
    </recommendedName>
</protein>
<keyword evidence="13" id="KW-1185">Reference proteome</keyword>
<accession>A0A7J6AM57</accession>
<dbReference type="GO" id="GO:0000139">
    <property type="term" value="C:Golgi membrane"/>
    <property type="evidence" value="ECO:0007669"/>
    <property type="project" value="UniProtKB-SubCell"/>
</dbReference>
<dbReference type="AlphaFoldDB" id="A0A7J6AM57"/>
<evidence type="ECO:0000256" key="8">
    <source>
        <dbReference type="ARBA" id="ARBA00023136"/>
    </source>
</evidence>
<dbReference type="FunFam" id="3.20.20.80:FF:000019">
    <property type="entry name" value="glycoprotein endo-alpha-1,2-mannosidase"/>
    <property type="match status" value="1"/>
</dbReference>
<keyword evidence="6" id="KW-1133">Transmembrane helix</keyword>
<comment type="similarity">
    <text evidence="2">Belongs to the glycosyl hydrolase 99 family.</text>
</comment>
<comment type="catalytic activity">
    <reaction evidence="11">
        <text>N-{alpha-Glc-(1-&gt;3)-alpha-Man-(1-&gt;2)-alpha-Man-(1-&gt;2)-alpha-Man-(1-&gt;3)-[alpha-Man-(1-&gt;2)-alpha-Man-(1-&gt;3)-[alpha-Man-(1-&gt;2)-alpha-Man-(1-&gt;6)]-alpha-Man-(1-&gt;6)]-beta-Man-(1-&gt;4)-beta-GlcNAc-(1-&gt;4)-beta-GlcNAc}-L-asparaginyl-[protein] + H2O = alpha-D-glucosyl-(1-&gt;3)-D-mannopyranose + N(4)-{alpha-D-Man-(1-&gt;2)-alpha-D-Man-(1-&gt;3)-[alpha-D-Man-(1-&gt;2)-alpha-D-Man-(1-&gt;3)-[alpha-D-Man-(1-&gt;2)-alpha-D-Man-(1-&gt;6)]-alpha-D-Man-(1-&gt;6)]-beta-D-Man-(1-&gt;4)-beta-D-GlaNAc-(1-&gt;4)-beta-D-GlcNAc}-L-asparaginyl-[protein] (N-glucan mannose isomer 8A1,2,3B1,2)</text>
        <dbReference type="Rhea" id="RHEA:54824"/>
        <dbReference type="Rhea" id="RHEA-COMP:14010"/>
        <dbReference type="Rhea" id="RHEA-COMP:14011"/>
        <dbReference type="ChEBI" id="CHEBI:15377"/>
        <dbReference type="ChEBI" id="CHEBI:52996"/>
        <dbReference type="ChEBI" id="CHEBI:59080"/>
        <dbReference type="ChEBI" id="CHEBI:60627"/>
        <dbReference type="EC" id="3.2.1.130"/>
    </reaction>
</comment>
<evidence type="ECO:0000256" key="6">
    <source>
        <dbReference type="ARBA" id="ARBA00022989"/>
    </source>
</evidence>
<dbReference type="EC" id="3.2.1.130" evidence="9"/>
<dbReference type="InterPro" id="IPR026071">
    <property type="entry name" value="Glyco_Hydrolase_99"/>
</dbReference>
<evidence type="ECO:0000256" key="3">
    <source>
        <dbReference type="ARBA" id="ARBA00022692"/>
    </source>
</evidence>
<evidence type="ECO:0000256" key="2">
    <source>
        <dbReference type="ARBA" id="ARBA00009559"/>
    </source>
</evidence>
<dbReference type="Gene3D" id="3.20.20.80">
    <property type="entry name" value="Glycosidases"/>
    <property type="match status" value="1"/>
</dbReference>
<reference evidence="12 13" key="1">
    <citation type="submission" date="2020-02" db="EMBL/GenBank/DDBJ databases">
        <title>A chromosome-scale genome assembly of the black bullhead catfish (Ameiurus melas).</title>
        <authorList>
            <person name="Wen M."/>
            <person name="Zham M."/>
            <person name="Cabau C."/>
            <person name="Klopp C."/>
            <person name="Donnadieu C."/>
            <person name="Roques C."/>
            <person name="Bouchez O."/>
            <person name="Lampietro C."/>
            <person name="Jouanno E."/>
            <person name="Herpin A."/>
            <person name="Louis A."/>
            <person name="Berthelot C."/>
            <person name="Parey E."/>
            <person name="Roest-Crollius H."/>
            <person name="Braasch I."/>
            <person name="Postlethwait J."/>
            <person name="Robinson-Rechavi M."/>
            <person name="Echchiki A."/>
            <person name="Begum T."/>
            <person name="Montfort J."/>
            <person name="Schartl M."/>
            <person name="Bobe J."/>
            <person name="Guiguen Y."/>
        </authorList>
    </citation>
    <scope>NUCLEOTIDE SEQUENCE [LARGE SCALE GENOMIC DNA]</scope>
    <source>
        <strain evidence="12">M_S1</strain>
        <tissue evidence="12">Blood</tissue>
    </source>
</reference>
<evidence type="ECO:0000313" key="12">
    <source>
        <dbReference type="EMBL" id="KAF4083656.1"/>
    </source>
</evidence>
<evidence type="ECO:0000256" key="7">
    <source>
        <dbReference type="ARBA" id="ARBA00023034"/>
    </source>
</evidence>
<evidence type="ECO:0000256" key="11">
    <source>
        <dbReference type="ARBA" id="ARBA00049330"/>
    </source>
</evidence>
<comment type="caution">
    <text evidence="12">The sequence shown here is derived from an EMBL/GenBank/DDBJ whole genome shotgun (WGS) entry which is preliminary data.</text>
</comment>
<dbReference type="GO" id="GO:0004569">
    <property type="term" value="F:glycoprotein endo-alpha-1,2-mannosidase activity"/>
    <property type="evidence" value="ECO:0007669"/>
    <property type="project" value="UniProtKB-EC"/>
</dbReference>
<dbReference type="Proteomes" id="UP000593565">
    <property type="component" value="Unassembled WGS sequence"/>
</dbReference>
<proteinExistence type="inferred from homology"/>
<gene>
    <name evidence="12" type="ORF">AMELA_G00119310</name>
</gene>
<evidence type="ECO:0000256" key="10">
    <source>
        <dbReference type="ARBA" id="ARBA00039288"/>
    </source>
</evidence>
<keyword evidence="5" id="KW-0735">Signal-anchor</keyword>
<sequence length="493" mass="56677">MYVPDFGGLGFSLTLPGKHGCRYCSIQHREITSCNVTKGKNNMTEKRREDTERMTRFRRRICVTLTALALFVLVVLKSLSPDDRVAVGGFGLPQDMQRDDDAGIHSMPETSVIKNIWKEKIASIFDRGPQEKDFPPPNYDIHVFYYTWYGNPRFDGKYIHWNHPYLAHWNPKIAPGYATGTHQPPDDIGANFYPALGAYSSRDPSVIEVHMQQLRTAAIGVLAVSWYPPGMKDDNGEPTEDIVPLILEVAAKYRVKVVFHIEPYTGRNDKTMLENIKYIIEKYGDHPAFFRYKSSTGKLLPLFYIYDSYLQRPGIWAQLLKSTGKRSIRNTPYDGVFIGLLVDEKHKAEVLDAGFDGVYTYFATNSFSYGSSQQNWRSIKAFCDSNNLIFIPSVGPGYIDTTIRPWNGHNTRNRINGKYYETSLKAALEARPEIVSVTSFNEWHEGTQIETAVPKTRGQTAYFDYLPYKPTLYLDITRRWAEKYREEREKWLQ</sequence>
<organism evidence="12 13">
    <name type="scientific">Ameiurus melas</name>
    <name type="common">Black bullhead</name>
    <name type="synonym">Silurus melas</name>
    <dbReference type="NCBI Taxonomy" id="219545"/>
    <lineage>
        <taxon>Eukaryota</taxon>
        <taxon>Metazoa</taxon>
        <taxon>Chordata</taxon>
        <taxon>Craniata</taxon>
        <taxon>Vertebrata</taxon>
        <taxon>Euteleostomi</taxon>
        <taxon>Actinopterygii</taxon>
        <taxon>Neopterygii</taxon>
        <taxon>Teleostei</taxon>
        <taxon>Ostariophysi</taxon>
        <taxon>Siluriformes</taxon>
        <taxon>Ictaluridae</taxon>
        <taxon>Ameiurus</taxon>
    </lineage>
</organism>
<comment type="subcellular location">
    <subcellularLocation>
        <location evidence="1">Golgi apparatus membrane</location>
        <topology evidence="1">Single-pass type II membrane protein</topology>
    </subcellularLocation>
</comment>
<dbReference type="Pfam" id="PF16317">
    <property type="entry name" value="Glyco_hydro_99"/>
    <property type="match status" value="1"/>
</dbReference>
<keyword evidence="4" id="KW-0378">Hydrolase</keyword>
<dbReference type="PANTHER" id="PTHR13572:SF1">
    <property type="entry name" value="GLYCOPROTEIN ENDO-ALPHA-1,2-MANNOSIDASE"/>
    <property type="match status" value="1"/>
</dbReference>
<name>A0A7J6AM57_AMEME</name>
<dbReference type="CDD" id="cd11574">
    <property type="entry name" value="GH99"/>
    <property type="match status" value="1"/>
</dbReference>
<dbReference type="EMBL" id="JAAGNN010000010">
    <property type="protein sequence ID" value="KAF4083656.1"/>
    <property type="molecule type" value="Genomic_DNA"/>
</dbReference>
<evidence type="ECO:0000256" key="5">
    <source>
        <dbReference type="ARBA" id="ARBA00022968"/>
    </source>
</evidence>
<keyword evidence="3" id="KW-0812">Transmembrane</keyword>
<evidence type="ECO:0000256" key="4">
    <source>
        <dbReference type="ARBA" id="ARBA00022801"/>
    </source>
</evidence>
<keyword evidence="8" id="KW-0472">Membrane</keyword>
<evidence type="ECO:0000256" key="1">
    <source>
        <dbReference type="ARBA" id="ARBA00004323"/>
    </source>
</evidence>
<evidence type="ECO:0000313" key="13">
    <source>
        <dbReference type="Proteomes" id="UP000593565"/>
    </source>
</evidence>
<dbReference type="PANTHER" id="PTHR13572">
    <property type="entry name" value="ENDO-ALPHA-1,2-MANNOSIDASE"/>
    <property type="match status" value="1"/>
</dbReference>